<feature type="repeat" description="TPR" evidence="1">
    <location>
        <begin position="378"/>
        <end position="411"/>
    </location>
</feature>
<feature type="compositionally biased region" description="Basic residues" evidence="2">
    <location>
        <begin position="579"/>
        <end position="592"/>
    </location>
</feature>
<dbReference type="Proteomes" id="UP001151699">
    <property type="component" value="Chromosome A"/>
</dbReference>
<dbReference type="Pfam" id="PF13181">
    <property type="entry name" value="TPR_8"/>
    <property type="match status" value="2"/>
</dbReference>
<feature type="compositionally biased region" description="Basic and acidic residues" evidence="2">
    <location>
        <begin position="901"/>
        <end position="926"/>
    </location>
</feature>
<name>A0A9Q0NDR9_9DIPT</name>
<feature type="region of interest" description="Disordered" evidence="2">
    <location>
        <begin position="575"/>
        <end position="597"/>
    </location>
</feature>
<evidence type="ECO:0000313" key="4">
    <source>
        <dbReference type="EMBL" id="KAJ6648453.1"/>
    </source>
</evidence>
<feature type="domain" description="S1 motif" evidence="3">
    <location>
        <begin position="130"/>
        <end position="212"/>
    </location>
</feature>
<dbReference type="PANTHER" id="PTHR23184:SF9">
    <property type="entry name" value="TETRATRICOPEPTIDE REPEAT PROTEIN 14"/>
    <property type="match status" value="1"/>
</dbReference>
<dbReference type="AlphaFoldDB" id="A0A9Q0NDR9"/>
<feature type="compositionally biased region" description="Basic and acidic residues" evidence="2">
    <location>
        <begin position="848"/>
        <end position="874"/>
    </location>
</feature>
<feature type="compositionally biased region" description="Low complexity" evidence="2">
    <location>
        <begin position="482"/>
        <end position="511"/>
    </location>
</feature>
<dbReference type="EMBL" id="WJQU01000001">
    <property type="protein sequence ID" value="KAJ6648453.1"/>
    <property type="molecule type" value="Genomic_DNA"/>
</dbReference>
<evidence type="ECO:0000256" key="1">
    <source>
        <dbReference type="PROSITE-ProRule" id="PRU00339"/>
    </source>
</evidence>
<accession>A0A9Q0NDR9</accession>
<feature type="compositionally biased region" description="Basic and acidic residues" evidence="2">
    <location>
        <begin position="448"/>
        <end position="464"/>
    </location>
</feature>
<feature type="repeat" description="TPR" evidence="1">
    <location>
        <begin position="337"/>
        <end position="370"/>
    </location>
</feature>
<feature type="region of interest" description="Disordered" evidence="2">
    <location>
        <begin position="448"/>
        <end position="511"/>
    </location>
</feature>
<dbReference type="InterPro" id="IPR011990">
    <property type="entry name" value="TPR-like_helical_dom_sf"/>
</dbReference>
<reference evidence="4" key="1">
    <citation type="submission" date="2022-07" db="EMBL/GenBank/DDBJ databases">
        <authorList>
            <person name="Trinca V."/>
            <person name="Uliana J.V.C."/>
            <person name="Torres T.T."/>
            <person name="Ward R.J."/>
            <person name="Monesi N."/>
        </authorList>
    </citation>
    <scope>NUCLEOTIDE SEQUENCE</scope>
    <source>
        <strain evidence="4">HSMRA1968</strain>
        <tissue evidence="4">Whole embryos</tissue>
    </source>
</reference>
<dbReference type="GO" id="GO:0003676">
    <property type="term" value="F:nucleic acid binding"/>
    <property type="evidence" value="ECO:0007669"/>
    <property type="project" value="InterPro"/>
</dbReference>
<dbReference type="PROSITE" id="PS50005">
    <property type="entry name" value="TPR"/>
    <property type="match status" value="3"/>
</dbReference>
<dbReference type="InterPro" id="IPR003029">
    <property type="entry name" value="S1_domain"/>
</dbReference>
<evidence type="ECO:0000256" key="2">
    <source>
        <dbReference type="SAM" id="MobiDB-lite"/>
    </source>
</evidence>
<feature type="non-terminal residue" evidence="4">
    <location>
        <position position="1"/>
    </location>
</feature>
<feature type="compositionally biased region" description="Polar residues" evidence="2">
    <location>
        <begin position="835"/>
        <end position="847"/>
    </location>
</feature>
<feature type="compositionally biased region" description="Low complexity" evidence="2">
    <location>
        <begin position="783"/>
        <end position="794"/>
    </location>
</feature>
<keyword evidence="5" id="KW-1185">Reference proteome</keyword>
<feature type="compositionally biased region" description="Basic residues" evidence="2">
    <location>
        <begin position="465"/>
        <end position="481"/>
    </location>
</feature>
<dbReference type="InterPro" id="IPR019734">
    <property type="entry name" value="TPR_rpt"/>
</dbReference>
<feature type="compositionally biased region" description="Basic residues" evidence="2">
    <location>
        <begin position="676"/>
        <end position="702"/>
    </location>
</feature>
<feature type="region of interest" description="Disordered" evidence="2">
    <location>
        <begin position="780"/>
        <end position="926"/>
    </location>
</feature>
<dbReference type="SUPFAM" id="SSF48452">
    <property type="entry name" value="TPR-like"/>
    <property type="match status" value="1"/>
</dbReference>
<dbReference type="Gene3D" id="1.25.40.10">
    <property type="entry name" value="Tetratricopeptide repeat domain"/>
    <property type="match status" value="1"/>
</dbReference>
<dbReference type="PROSITE" id="PS50126">
    <property type="entry name" value="S1"/>
    <property type="match status" value="1"/>
</dbReference>
<evidence type="ECO:0000313" key="5">
    <source>
        <dbReference type="Proteomes" id="UP001151699"/>
    </source>
</evidence>
<sequence>MDGNTNLNASLVAKSVGFHGQPLQKIWEGERGDVDLLKIGVTNPDYTAYQMRQKYFTFQNRAKRLRLHQFIAKNANSFFRTVNDEDFSEMKRSPVSDGSCATMPPYDSFFFDKMDKAKRLKHIYSLLRVGDIVYGTVHNKINSGMFVKLLCTGDPTVRFLSDLNIRAFIPMSEAVPAIDRKGTQRSYITNDNICCELIEKNDDSEKLVISMRGVFNPKARFGLVNFEHFPELYKSSIDFKNDSYEQILEASPGFKNPHCIDTLFEQAGLNSKKIYTNMSGLNGKFPAEEYSSEIRQVQASKWAFRSVAEGIEHFKLGRHTEAFQCLNKALNIDPRNVEGLVARGALFANSGSFKKAVDDFDSALKLNPGHANARRYKGETLVALGRSYEEENKIDDAMKAYQNCLAVIPRHEEAQKSLDFLRSKKATSKQLIEPNELALPALNLKIAEQNRDASTSKKEAEPRGKDKKSKKKKSKSRKRRNSSSSSSSDTSDSSDSTSGSDSDSSDSTSSSGYDRVVMYRVIGKIIIFCGHHQKRLCEKNKKTEMLLSSNYPQKSGVKLLSLRKNMHLLCMAKVNSEKSKKKGRSRKEKHNKSLSPLSKRMALIPNAASDVAANMRNMSEAFAGSSAQETDYEVRVRKFLELTRDEENFEEKVRKCVEETNKYCKERKLSDDKSKKKEKKKSRKMKKDSKKKKKEKKSKSVKKGKDDIDNLDKLELREALKIITASLPGFDVDSTEVSDKLEVIEKSLSAIKESHFKSTSSYLDKEEGNKWSMMFAKDDKKAGSTATATATTSKDIPKQTAFGIDEDSETELHNRYGQAFAQTTHDKIRAPLPATQPSISSLSNTRPNLDRKRSPNDRNRSPADNEKSRNDRRASPSASSNAQGAWDKGGDAHGSQNAGGGKEESLEEIEKIIEKGRKEKKEDMIERNKDLKKSKLVYNVVN</sequence>
<dbReference type="SUPFAM" id="SSF50249">
    <property type="entry name" value="Nucleic acid-binding proteins"/>
    <property type="match status" value="1"/>
</dbReference>
<evidence type="ECO:0000259" key="3">
    <source>
        <dbReference type="PROSITE" id="PS50126"/>
    </source>
</evidence>
<comment type="caution">
    <text evidence="4">The sequence shown here is derived from an EMBL/GenBank/DDBJ whole genome shotgun (WGS) entry which is preliminary data.</text>
</comment>
<dbReference type="PANTHER" id="PTHR23184">
    <property type="entry name" value="TETRATRICOPEPTIDE REPEAT PROTEIN 14"/>
    <property type="match status" value="1"/>
</dbReference>
<protein>
    <submittedName>
        <fullName evidence="4">Tetratricopeptide repeat protein 14 like</fullName>
    </submittedName>
</protein>
<dbReference type="OrthoDB" id="1914839at2759"/>
<keyword evidence="1" id="KW-0802">TPR repeat</keyword>
<dbReference type="SMART" id="SM00028">
    <property type="entry name" value="TPR"/>
    <property type="match status" value="3"/>
</dbReference>
<gene>
    <name evidence="4" type="ORF">Bhyg_03682</name>
</gene>
<feature type="repeat" description="TPR" evidence="1">
    <location>
        <begin position="303"/>
        <end position="336"/>
    </location>
</feature>
<dbReference type="InterPro" id="IPR012340">
    <property type="entry name" value="NA-bd_OB-fold"/>
</dbReference>
<organism evidence="4 5">
    <name type="scientific">Pseudolycoriella hygida</name>
    <dbReference type="NCBI Taxonomy" id="35572"/>
    <lineage>
        <taxon>Eukaryota</taxon>
        <taxon>Metazoa</taxon>
        <taxon>Ecdysozoa</taxon>
        <taxon>Arthropoda</taxon>
        <taxon>Hexapoda</taxon>
        <taxon>Insecta</taxon>
        <taxon>Pterygota</taxon>
        <taxon>Neoptera</taxon>
        <taxon>Endopterygota</taxon>
        <taxon>Diptera</taxon>
        <taxon>Nematocera</taxon>
        <taxon>Sciaroidea</taxon>
        <taxon>Sciaridae</taxon>
        <taxon>Pseudolycoriella</taxon>
    </lineage>
</organism>
<proteinExistence type="predicted"/>
<dbReference type="InterPro" id="IPR039190">
    <property type="entry name" value="TTC14"/>
</dbReference>
<feature type="region of interest" description="Disordered" evidence="2">
    <location>
        <begin position="668"/>
        <end position="707"/>
    </location>
</feature>